<dbReference type="RefSeq" id="WP_092118016.1">
    <property type="nucleotide sequence ID" value="NZ_FNTH01000001.1"/>
</dbReference>
<evidence type="ECO:0000313" key="1">
    <source>
        <dbReference type="EMBL" id="SED17493.1"/>
    </source>
</evidence>
<evidence type="ECO:0008006" key="3">
    <source>
        <dbReference type="Google" id="ProtNLM"/>
    </source>
</evidence>
<dbReference type="AlphaFoldDB" id="A0A1H4YHY2"/>
<name>A0A1H4YHY2_9BRAD</name>
<evidence type="ECO:0000313" key="2">
    <source>
        <dbReference type="Proteomes" id="UP000198992"/>
    </source>
</evidence>
<reference evidence="1 2" key="1">
    <citation type="submission" date="2016-10" db="EMBL/GenBank/DDBJ databases">
        <authorList>
            <person name="de Groot N.N."/>
        </authorList>
    </citation>
    <scope>NUCLEOTIDE SEQUENCE [LARGE SCALE GENOMIC DNA]</scope>
    <source>
        <strain evidence="1 2">MT12</strain>
    </source>
</reference>
<sequence>MGIASYEVVGSGGIWRVKHDGEPIGSYETKEAAFDAAVAAAESAVREGYQVQLSVPGARIES</sequence>
<dbReference type="Proteomes" id="UP000198992">
    <property type="component" value="Unassembled WGS sequence"/>
</dbReference>
<gene>
    <name evidence="1" type="ORF">SAMN05444164_3956</name>
</gene>
<dbReference type="OrthoDB" id="8140940at2"/>
<dbReference type="EMBL" id="FNTH01000001">
    <property type="protein sequence ID" value="SED17493.1"/>
    <property type="molecule type" value="Genomic_DNA"/>
</dbReference>
<protein>
    <recommendedName>
        <fullName evidence="3">DUF2188 domain-containing protein</fullName>
    </recommendedName>
</protein>
<proteinExistence type="predicted"/>
<accession>A0A1H4YHY2</accession>
<organism evidence="1 2">
    <name type="scientific">Bradyrhizobium erythrophlei</name>
    <dbReference type="NCBI Taxonomy" id="1437360"/>
    <lineage>
        <taxon>Bacteria</taxon>
        <taxon>Pseudomonadati</taxon>
        <taxon>Pseudomonadota</taxon>
        <taxon>Alphaproteobacteria</taxon>
        <taxon>Hyphomicrobiales</taxon>
        <taxon>Nitrobacteraceae</taxon>
        <taxon>Bradyrhizobium</taxon>
    </lineage>
</organism>